<name>A0ABT5VK86_9BACI</name>
<dbReference type="EMBL" id="JAOTPO010000018">
    <property type="protein sequence ID" value="MDE5415621.1"/>
    <property type="molecule type" value="Genomic_DNA"/>
</dbReference>
<feature type="transmembrane region" description="Helical" evidence="1">
    <location>
        <begin position="7"/>
        <end position="28"/>
    </location>
</feature>
<accession>A0ABT5VK86</accession>
<organism evidence="2 3">
    <name type="scientific">Alkalihalobacterium chitinilyticum</name>
    <dbReference type="NCBI Taxonomy" id="2980103"/>
    <lineage>
        <taxon>Bacteria</taxon>
        <taxon>Bacillati</taxon>
        <taxon>Bacillota</taxon>
        <taxon>Bacilli</taxon>
        <taxon>Bacillales</taxon>
        <taxon>Bacillaceae</taxon>
        <taxon>Alkalihalobacterium</taxon>
    </lineage>
</organism>
<protein>
    <recommendedName>
        <fullName evidence="4">DUF3955 domain-containing protein</fullName>
    </recommendedName>
</protein>
<comment type="caution">
    <text evidence="2">The sequence shown here is derived from an EMBL/GenBank/DDBJ whole genome shotgun (WGS) entry which is preliminary data.</text>
</comment>
<dbReference type="Proteomes" id="UP001148125">
    <property type="component" value="Unassembled WGS sequence"/>
</dbReference>
<evidence type="ECO:0000256" key="1">
    <source>
        <dbReference type="SAM" id="Phobius"/>
    </source>
</evidence>
<feature type="transmembrane region" description="Helical" evidence="1">
    <location>
        <begin position="48"/>
        <end position="68"/>
    </location>
</feature>
<reference evidence="2" key="1">
    <citation type="submission" date="2024-05" db="EMBL/GenBank/DDBJ databases">
        <title>Alkalihalobacillus sp. strain MEB203 novel alkaliphilic bacterium from Lonar Lake, India.</title>
        <authorList>
            <person name="Joshi A."/>
            <person name="Thite S."/>
            <person name="Mengade P."/>
        </authorList>
    </citation>
    <scope>NUCLEOTIDE SEQUENCE</scope>
    <source>
        <strain evidence="2">MEB 203</strain>
    </source>
</reference>
<keyword evidence="3" id="KW-1185">Reference proteome</keyword>
<gene>
    <name evidence="2" type="ORF">N7Z68_19935</name>
</gene>
<keyword evidence="1" id="KW-1133">Transmembrane helix</keyword>
<keyword evidence="1" id="KW-0812">Transmembrane</keyword>
<evidence type="ECO:0008006" key="4">
    <source>
        <dbReference type="Google" id="ProtNLM"/>
    </source>
</evidence>
<dbReference type="RefSeq" id="WP_275120222.1">
    <property type="nucleotide sequence ID" value="NZ_JAOTPO010000018.1"/>
</dbReference>
<keyword evidence="1" id="KW-0472">Membrane</keyword>
<evidence type="ECO:0000313" key="3">
    <source>
        <dbReference type="Proteomes" id="UP001148125"/>
    </source>
</evidence>
<evidence type="ECO:0000313" key="2">
    <source>
        <dbReference type="EMBL" id="MDE5415621.1"/>
    </source>
</evidence>
<proteinExistence type="predicted"/>
<sequence length="74" mass="8299">MMVAKTVLVALLTFFLVCGFFIGIGYMFEIQSLMFSFYEETPTGFTAGGSVLSFILGLICSFFVGNFYHKKMTH</sequence>